<evidence type="ECO:0000256" key="1">
    <source>
        <dbReference type="SAM" id="MobiDB-lite"/>
    </source>
</evidence>
<comment type="caution">
    <text evidence="2">The sequence shown here is derived from an EMBL/GenBank/DDBJ whole genome shotgun (WGS) entry which is preliminary data.</text>
</comment>
<dbReference type="Proteomes" id="UP001195769">
    <property type="component" value="Unassembled WGS sequence"/>
</dbReference>
<dbReference type="AlphaFoldDB" id="A0AAD4DW59"/>
<feature type="compositionally biased region" description="Low complexity" evidence="1">
    <location>
        <begin position="109"/>
        <end position="119"/>
    </location>
</feature>
<protein>
    <submittedName>
        <fullName evidence="2">Uncharacterized protein</fullName>
    </submittedName>
</protein>
<dbReference type="GeneID" id="64662309"/>
<feature type="region of interest" description="Disordered" evidence="1">
    <location>
        <begin position="96"/>
        <end position="119"/>
    </location>
</feature>
<sequence>MPPNGFFNMSTSMEVITAIATSGHDINAVRQAVIMYIVAKKKKGYSEQYIHEKLEKLELKFMHIEALHPAWRDARALFQLRKSDYIPMPMSIVRERENEERRQLERESSSMALSSPVASSASTYTSSSASMYTSSSASTYTSSSASTYTSSSASTHTLSSASTRPSSVPSIASVISTPSSPPPLSWDGTSKQDEPGHHSPSHAHPSRRDTALSLLSEYSDDSEPDEQVFILPSGNPQN</sequence>
<feature type="compositionally biased region" description="Low complexity" evidence="1">
    <location>
        <begin position="142"/>
        <end position="178"/>
    </location>
</feature>
<feature type="compositionally biased region" description="Basic and acidic residues" evidence="1">
    <location>
        <begin position="96"/>
        <end position="108"/>
    </location>
</feature>
<evidence type="ECO:0000313" key="2">
    <source>
        <dbReference type="EMBL" id="KAG1894737.1"/>
    </source>
</evidence>
<gene>
    <name evidence="2" type="ORF">F5891DRAFT_1194889</name>
</gene>
<proteinExistence type="predicted"/>
<dbReference type="RefSeq" id="XP_041220313.1">
    <property type="nucleotide sequence ID" value="XM_041368011.1"/>
</dbReference>
<organism evidence="2 3">
    <name type="scientific">Suillus fuscotomentosus</name>
    <dbReference type="NCBI Taxonomy" id="1912939"/>
    <lineage>
        <taxon>Eukaryota</taxon>
        <taxon>Fungi</taxon>
        <taxon>Dikarya</taxon>
        <taxon>Basidiomycota</taxon>
        <taxon>Agaricomycotina</taxon>
        <taxon>Agaricomycetes</taxon>
        <taxon>Agaricomycetidae</taxon>
        <taxon>Boletales</taxon>
        <taxon>Suillineae</taxon>
        <taxon>Suillaceae</taxon>
        <taxon>Suillus</taxon>
    </lineage>
</organism>
<name>A0AAD4DW59_9AGAM</name>
<reference evidence="2" key="1">
    <citation type="journal article" date="2020" name="New Phytol.">
        <title>Comparative genomics reveals dynamic genome evolution in host specialist ectomycorrhizal fungi.</title>
        <authorList>
            <person name="Lofgren L.A."/>
            <person name="Nguyen N.H."/>
            <person name="Vilgalys R."/>
            <person name="Ruytinx J."/>
            <person name="Liao H.L."/>
            <person name="Branco S."/>
            <person name="Kuo A."/>
            <person name="LaButti K."/>
            <person name="Lipzen A."/>
            <person name="Andreopoulos W."/>
            <person name="Pangilinan J."/>
            <person name="Riley R."/>
            <person name="Hundley H."/>
            <person name="Na H."/>
            <person name="Barry K."/>
            <person name="Grigoriev I.V."/>
            <person name="Stajich J.E."/>
            <person name="Kennedy P.G."/>
        </authorList>
    </citation>
    <scope>NUCLEOTIDE SEQUENCE</scope>
    <source>
        <strain evidence="2">FC203</strain>
    </source>
</reference>
<evidence type="ECO:0000313" key="3">
    <source>
        <dbReference type="Proteomes" id="UP001195769"/>
    </source>
</evidence>
<dbReference type="EMBL" id="JABBWK010000075">
    <property type="protein sequence ID" value="KAG1894737.1"/>
    <property type="molecule type" value="Genomic_DNA"/>
</dbReference>
<feature type="region of interest" description="Disordered" evidence="1">
    <location>
        <begin position="142"/>
        <end position="238"/>
    </location>
</feature>
<accession>A0AAD4DW59</accession>
<keyword evidence="3" id="KW-1185">Reference proteome</keyword>